<protein>
    <recommendedName>
        <fullName evidence="13">Senataxin</fullName>
    </recommendedName>
</protein>
<keyword evidence="2" id="KW-0378">Hydrolase</keyword>
<feature type="compositionally biased region" description="Basic and acidic residues" evidence="6">
    <location>
        <begin position="2082"/>
        <end position="2099"/>
    </location>
</feature>
<evidence type="ECO:0000256" key="2">
    <source>
        <dbReference type="ARBA" id="ARBA00022801"/>
    </source>
</evidence>
<dbReference type="InterPro" id="IPR024481">
    <property type="entry name" value="Helicase_Sen1_N"/>
</dbReference>
<evidence type="ECO:0000259" key="8">
    <source>
        <dbReference type="Pfam" id="PF13086"/>
    </source>
</evidence>
<evidence type="ECO:0000259" key="10">
    <source>
        <dbReference type="Pfam" id="PF23576"/>
    </source>
</evidence>
<feature type="domain" description="Helicase Sen1 N-terminal" evidence="7">
    <location>
        <begin position="92"/>
        <end position="425"/>
    </location>
</feature>
<evidence type="ECO:0000256" key="5">
    <source>
        <dbReference type="SAM" id="Coils"/>
    </source>
</evidence>
<feature type="compositionally biased region" description="Basic and acidic residues" evidence="6">
    <location>
        <begin position="2245"/>
        <end position="2255"/>
    </location>
</feature>
<evidence type="ECO:0000313" key="12">
    <source>
        <dbReference type="Proteomes" id="UP001415857"/>
    </source>
</evidence>
<feature type="domain" description="DNA2/NAM7 helicase helicase" evidence="8">
    <location>
        <begin position="1446"/>
        <end position="1823"/>
    </location>
</feature>
<accession>A0AAP0RUA7</accession>
<dbReference type="GO" id="GO:0005524">
    <property type="term" value="F:ATP binding"/>
    <property type="evidence" value="ECO:0007669"/>
    <property type="project" value="UniProtKB-KW"/>
</dbReference>
<organism evidence="11 12">
    <name type="scientific">Liquidambar formosana</name>
    <name type="common">Formosan gum</name>
    <dbReference type="NCBI Taxonomy" id="63359"/>
    <lineage>
        <taxon>Eukaryota</taxon>
        <taxon>Viridiplantae</taxon>
        <taxon>Streptophyta</taxon>
        <taxon>Embryophyta</taxon>
        <taxon>Tracheophyta</taxon>
        <taxon>Spermatophyta</taxon>
        <taxon>Magnoliopsida</taxon>
        <taxon>eudicotyledons</taxon>
        <taxon>Gunneridae</taxon>
        <taxon>Pentapetalae</taxon>
        <taxon>Saxifragales</taxon>
        <taxon>Altingiaceae</taxon>
        <taxon>Liquidambar</taxon>
    </lineage>
</organism>
<keyword evidence="12" id="KW-1185">Reference proteome</keyword>
<sequence>MAKRSATRRELLDRWRGIEEDDEDDVAWSDPSKRQQLHQQKEQWFSDAFNFLICLPKENHIWCGFWDLMGPLLETFYNYFKDEQHDSSLKLLWKRISEEMKQCTQCISQHHQAKEMYSMEYDSKSVSPLLGVLQSLDEERVAQHLKEINGRLARGEYDPMYDNAQVVSVMFEVLMFPILLDDQSLVTEFQIFIESIDNKHELALAGHQQYPGVYALLFFRSRRVRAVGHRLAGCMGKLRRATDLDPLQPWLKKCIGFLATEVLPSNFETSRPRVQLDRISVWLGIKALLGFLEPPAFEEGILERYPIFLSIVLNHISDDSLEFSHAVICLRLLFEMLGCKLWLKSTLSPSVMRNTLLGQCFHTRNEKSHKEIFDLFQPFLQSLEALQDGEHEQQRRHFLYFLLHQVTVSSNFSILMRKKACQIALLIIYRGYKMDPPCPPFECAHMWAPSLVSALKDSSLHSSLRQPAFDLIQTIIVSDAAALISSMLNNHTPSGIDRSTPVELNDEEEDDGVPFSVDVEEKDLSCWGEFSAQSKIISREYRGWTCIPMLWSDVLVEIDPSVLPISFSKAVFWARSRFSMVEPENSAEMTVSVRNWLSSCATEISASFGWKVPSGSDDGAEGKESKNSIKVSTLCLPLIRTFKRLTAHFVVQMEQGELRKQWTWEPRMSESLILLVLDSNDNVRQVGRCILEQVSNTRGLGCGLQFLCSCASSLSAMFLGLRHAFKLVEVDSVLLNFQTLHNFFFVLCKLLKEGVSCTPSLPGSSSDENISKFSSQGGFLRQPLFDSVPVIGTGSSSNIGAKFGEFSCLVSGIAWPFIRKCLVEGKAFIDYKISQMTCVRLLEILPIVFERLRPSVHKLSGNSRMMVETVVDFQWLLDLMDWGNSSLEVIVRYWKQAVISLLGLLKRSCGDNSMSAIRAVENIISADSIPMDELVVQVSRLTVSLLNEASCDIGKEKVKSTASFLEGLLFERKHSASDMQSFPSKDADVKILNSATADTKKDRHDVIVLSDDESERQTSPNEVITSHTEKRVSQVVLAKKKSFGTGTSKKLLEPFPQSDATVSRGLASQKQDSDALRGKLPPASLIKTKGVDSRRKEINTKRDADDSLPSQYGANLDSSSDEALKSKSMNQACNKVASRTIIKELVADTEDDPWERALGSVRHDQSNLTKPSKSVPKRQVIQLNLPVGNRTGYLHRLESGVKRFKPPRLDDWYRPILHIDYFATVGLASTSEDENQTARKLREVPVCFQSPEEYIDIFQPLVLEEFKAQLHSSFLEMSSLGEMCCGSLSVLSVERIDEFNLVRFVHDDNDPAASRSISENDLVLLTKQPLRNSSHDVHMVGKVERRENDNKRNSSILIIRFHLQSGFSRLNRARKLLIERSKWYVGRIMSITPQLREFQALSSLKDIPIITTILNPVNDSLGHNESIKADLSKLPPPLQRILKSSFNGSQLQAISVAVGSSESKKNFELSLIQGPPGTGKTRTVVAIVSALLTAPLQRVDDTKKSLSGSLKPSSTSFTNARPHVSQSVAIARAWQDAALARQLNEDAEKCSKSVESSARGRVLICAQSNAAVDELIARISSEGLYGSDGKMCKPYLVRVGNAKTVHQNSLPFFIDTLVDQRLVEERMNLADAGIDLSGGTSMALRSNLEKLVDRIRFYEAKRANLRDGNSNLKNSLEGEALKGDDGKEMSDAEIETKLRKLCEQKKEIYKDLATTQVQERKANEEIKALKHKLRKSILREAEIVVTTLSGCGGVLYGVCSESISRNKFGHSSENTLFDAVVIDEAAQALEPATLIPLQLLKSNGTKCIMVGDPKQLPATVLSNVASKFLYQCSMFERLQRAGHPVIMLNKQYRMHPEICRFPSSHFYDNKLLTGEEMSSKSAPFHETEGLGPYVFFDIIDGQELHGKNTGGSSLYNECEADAAVEVVRFFRKRYPSEFVGGRIGIITPYKCQLSLLRSRFSSAFGSSVTADIEFNTVDGFQGREVDILVLSTVRAAVPSSSAPGTNSGGIGFVADVRRMNVALTRAKLSLWILGNARTLQTNYNWAALVKDAKERNLVISAKMPYESMFKVSSRKHPGSESSDIHSRKLKHGEKVKDASRCAKKIERNSKETYERKSSGVQSVQKIAVDEHDISSMREDVPTNKKRARDIPDFSAKKVLPSILVADGDSRTSMDGKCAFTRENVTNSESTGKECNEKPIKLGNICTVKGKVPYENSRSNPDQSVHEPGHGRKLMKSQVLRGPMESFERDRSERNMEVSTSSTEGKIQEKDTSDGCRAAVQVDSPKDAVTRRKHQREAVDALLSSALISSKKSETSLKSLPAKRPLSPTSIASGGIKPPKPRKVPPASSTSALQNQIRQHCSKRDKSSSSRNLR</sequence>
<evidence type="ECO:0000259" key="7">
    <source>
        <dbReference type="Pfam" id="PF12726"/>
    </source>
</evidence>
<feature type="coiled-coil region" evidence="5">
    <location>
        <begin position="1641"/>
        <end position="1668"/>
    </location>
</feature>
<dbReference type="Pfam" id="PF13087">
    <property type="entry name" value="AAA_12"/>
    <property type="match status" value="1"/>
</dbReference>
<feature type="compositionally biased region" description="Basic and acidic residues" evidence="6">
    <location>
        <begin position="1089"/>
        <end position="1105"/>
    </location>
</feature>
<dbReference type="EMBL" id="JBBPBK010000007">
    <property type="protein sequence ID" value="KAK9282512.1"/>
    <property type="molecule type" value="Genomic_DNA"/>
</dbReference>
<dbReference type="GO" id="GO:0005694">
    <property type="term" value="C:chromosome"/>
    <property type="evidence" value="ECO:0007669"/>
    <property type="project" value="UniProtKB-ARBA"/>
</dbReference>
<feature type="region of interest" description="Disordered" evidence="6">
    <location>
        <begin position="2212"/>
        <end position="2373"/>
    </location>
</feature>
<comment type="caution">
    <text evidence="11">The sequence shown here is derived from an EMBL/GenBank/DDBJ whole genome shotgun (WGS) entry which is preliminary data.</text>
</comment>
<dbReference type="FunFam" id="3.40.50.300:FF:000326">
    <property type="entry name" value="P-loop containing nucleoside triphosphate hydrolase"/>
    <property type="match status" value="1"/>
</dbReference>
<dbReference type="PANTHER" id="PTHR10887">
    <property type="entry name" value="DNA2/NAM7 HELICASE FAMILY"/>
    <property type="match status" value="1"/>
</dbReference>
<feature type="compositionally biased region" description="Polar residues" evidence="6">
    <location>
        <begin position="1108"/>
        <end position="1118"/>
    </location>
</feature>
<name>A0AAP0RUA7_LIQFO</name>
<feature type="region of interest" description="Disordered" evidence="6">
    <location>
        <begin position="2072"/>
        <end position="2099"/>
    </location>
</feature>
<feature type="compositionally biased region" description="Low complexity" evidence="6">
    <location>
        <begin position="2300"/>
        <end position="2319"/>
    </location>
</feature>
<feature type="domain" description="Helicase SEN1 beta-barrel" evidence="10">
    <location>
        <begin position="1282"/>
        <end position="1388"/>
    </location>
</feature>
<dbReference type="CDD" id="cd18808">
    <property type="entry name" value="SF1_C_Upf1"/>
    <property type="match status" value="1"/>
</dbReference>
<evidence type="ECO:0000256" key="3">
    <source>
        <dbReference type="ARBA" id="ARBA00022806"/>
    </source>
</evidence>
<keyword evidence="1" id="KW-0547">Nucleotide-binding</keyword>
<keyword evidence="4" id="KW-0067">ATP-binding</keyword>
<dbReference type="Pfam" id="PF12726">
    <property type="entry name" value="SEN1_N"/>
    <property type="match status" value="1"/>
</dbReference>
<dbReference type="Proteomes" id="UP001415857">
    <property type="component" value="Unassembled WGS sequence"/>
</dbReference>
<evidence type="ECO:0000256" key="4">
    <source>
        <dbReference type="ARBA" id="ARBA00022840"/>
    </source>
</evidence>
<gene>
    <name evidence="11" type="ORF">L1049_005432</name>
</gene>
<keyword evidence="5" id="KW-0175">Coiled coil</keyword>
<keyword evidence="3" id="KW-0347">Helicase</keyword>
<dbReference type="InterPro" id="IPR027417">
    <property type="entry name" value="P-loop_NTPase"/>
</dbReference>
<dbReference type="InterPro" id="IPR056474">
    <property type="entry name" value="SEN1_barrel"/>
</dbReference>
<reference evidence="11 12" key="1">
    <citation type="journal article" date="2024" name="Plant J.">
        <title>Genome sequences and population genomics reveal climatic adaptation and genomic divergence between two closely related sweetgum species.</title>
        <authorList>
            <person name="Xu W.Q."/>
            <person name="Ren C.Q."/>
            <person name="Zhang X.Y."/>
            <person name="Comes H.P."/>
            <person name="Liu X.H."/>
            <person name="Li Y.G."/>
            <person name="Kettle C.J."/>
            <person name="Jalonen R."/>
            <person name="Gaisberger H."/>
            <person name="Ma Y.Z."/>
            <person name="Qiu Y.X."/>
        </authorList>
    </citation>
    <scope>NUCLEOTIDE SEQUENCE [LARGE SCALE GENOMIC DNA]</scope>
    <source>
        <strain evidence="11">Hangzhou</strain>
    </source>
</reference>
<feature type="domain" description="DNA2/NAM7 helicase-like C-terminal" evidence="9">
    <location>
        <begin position="1830"/>
        <end position="2036"/>
    </location>
</feature>
<dbReference type="InterPro" id="IPR045055">
    <property type="entry name" value="DNA2/NAM7-like"/>
</dbReference>
<feature type="compositionally biased region" description="Polar residues" evidence="6">
    <location>
        <begin position="2346"/>
        <end position="2358"/>
    </location>
</feature>
<dbReference type="InterPro" id="IPR041677">
    <property type="entry name" value="DNA2/NAM7_AAA_11"/>
</dbReference>
<dbReference type="Gene3D" id="3.40.50.300">
    <property type="entry name" value="P-loop containing nucleotide triphosphate hydrolases"/>
    <property type="match status" value="2"/>
</dbReference>
<dbReference type="GO" id="GO:0016787">
    <property type="term" value="F:hydrolase activity"/>
    <property type="evidence" value="ECO:0007669"/>
    <property type="project" value="UniProtKB-KW"/>
</dbReference>
<dbReference type="InterPro" id="IPR047187">
    <property type="entry name" value="SF1_C_Upf1"/>
</dbReference>
<evidence type="ECO:0000256" key="1">
    <source>
        <dbReference type="ARBA" id="ARBA00022741"/>
    </source>
</evidence>
<dbReference type="InterPro" id="IPR041679">
    <property type="entry name" value="DNA2/NAM7-like_C"/>
</dbReference>
<dbReference type="PANTHER" id="PTHR10887:SF495">
    <property type="entry name" value="HELICASE SENATAXIN ISOFORM X1-RELATED"/>
    <property type="match status" value="1"/>
</dbReference>
<evidence type="ECO:0000259" key="9">
    <source>
        <dbReference type="Pfam" id="PF13087"/>
    </source>
</evidence>
<proteinExistence type="predicted"/>
<dbReference type="SUPFAM" id="SSF52540">
    <property type="entry name" value="P-loop containing nucleoside triphosphate hydrolases"/>
    <property type="match status" value="1"/>
</dbReference>
<dbReference type="Pfam" id="PF13086">
    <property type="entry name" value="AAA_11"/>
    <property type="match status" value="1"/>
</dbReference>
<dbReference type="GO" id="GO:0004386">
    <property type="term" value="F:helicase activity"/>
    <property type="evidence" value="ECO:0007669"/>
    <property type="project" value="UniProtKB-KW"/>
</dbReference>
<dbReference type="CDD" id="cd18042">
    <property type="entry name" value="DEXXQc_SETX"/>
    <property type="match status" value="1"/>
</dbReference>
<dbReference type="Pfam" id="PF23576">
    <property type="entry name" value="SEN1_barrel"/>
    <property type="match status" value="1"/>
</dbReference>
<feature type="region of interest" description="Disordered" evidence="6">
    <location>
        <begin position="1062"/>
        <end position="1125"/>
    </location>
</feature>
<evidence type="ECO:0000256" key="6">
    <source>
        <dbReference type="SAM" id="MobiDB-lite"/>
    </source>
</evidence>
<evidence type="ECO:0008006" key="13">
    <source>
        <dbReference type="Google" id="ProtNLM"/>
    </source>
</evidence>
<evidence type="ECO:0000313" key="11">
    <source>
        <dbReference type="EMBL" id="KAK9282512.1"/>
    </source>
</evidence>